<name>A0A3A8K944_9BACT</name>
<comment type="caution">
    <text evidence="6">The sequence shown here is derived from an EMBL/GenBank/DDBJ whole genome shotgun (WGS) entry which is preliminary data.</text>
</comment>
<dbReference type="InterPro" id="IPR005119">
    <property type="entry name" value="LysR_subst-bd"/>
</dbReference>
<keyword evidence="4" id="KW-0804">Transcription</keyword>
<dbReference type="FunFam" id="3.40.190.290:FF:000001">
    <property type="entry name" value="Transcriptional regulator, LysR family"/>
    <property type="match status" value="1"/>
</dbReference>
<dbReference type="Gene3D" id="1.10.10.10">
    <property type="entry name" value="Winged helix-like DNA-binding domain superfamily/Winged helix DNA-binding domain"/>
    <property type="match status" value="1"/>
</dbReference>
<reference evidence="7" key="1">
    <citation type="submission" date="2018-09" db="EMBL/GenBank/DDBJ databases">
        <authorList>
            <person name="Livingstone P.G."/>
            <person name="Whitworth D.E."/>
        </authorList>
    </citation>
    <scope>NUCLEOTIDE SEQUENCE [LARGE SCALE GENOMIC DNA]</scope>
    <source>
        <strain evidence="7">CA043D</strain>
    </source>
</reference>
<keyword evidence="7" id="KW-1185">Reference proteome</keyword>
<dbReference type="Pfam" id="PF03466">
    <property type="entry name" value="LysR_substrate"/>
    <property type="match status" value="1"/>
</dbReference>
<dbReference type="OrthoDB" id="5416547at2"/>
<dbReference type="Pfam" id="PF00126">
    <property type="entry name" value="HTH_1"/>
    <property type="match status" value="1"/>
</dbReference>
<organism evidence="6 7">
    <name type="scientific">Corallococcus carmarthensis</name>
    <dbReference type="NCBI Taxonomy" id="2316728"/>
    <lineage>
        <taxon>Bacteria</taxon>
        <taxon>Pseudomonadati</taxon>
        <taxon>Myxococcota</taxon>
        <taxon>Myxococcia</taxon>
        <taxon>Myxococcales</taxon>
        <taxon>Cystobacterineae</taxon>
        <taxon>Myxococcaceae</taxon>
        <taxon>Corallococcus</taxon>
    </lineage>
</organism>
<dbReference type="InterPro" id="IPR036390">
    <property type="entry name" value="WH_DNA-bd_sf"/>
</dbReference>
<dbReference type="AlphaFoldDB" id="A0A3A8K944"/>
<feature type="domain" description="HTH lysR-type" evidence="5">
    <location>
        <begin position="9"/>
        <end position="60"/>
    </location>
</feature>
<dbReference type="PANTHER" id="PTHR30537">
    <property type="entry name" value="HTH-TYPE TRANSCRIPTIONAL REGULATOR"/>
    <property type="match status" value="1"/>
</dbReference>
<evidence type="ECO:0000256" key="4">
    <source>
        <dbReference type="ARBA" id="ARBA00023163"/>
    </source>
</evidence>
<dbReference type="CDD" id="cd08422">
    <property type="entry name" value="PBP2_CrgA_like"/>
    <property type="match status" value="1"/>
</dbReference>
<dbReference type="SUPFAM" id="SSF53850">
    <property type="entry name" value="Periplasmic binding protein-like II"/>
    <property type="match status" value="1"/>
</dbReference>
<accession>A0A3A8K944</accession>
<dbReference type="InterPro" id="IPR058163">
    <property type="entry name" value="LysR-type_TF_proteobact-type"/>
</dbReference>
<dbReference type="GO" id="GO:0043565">
    <property type="term" value="F:sequence-specific DNA binding"/>
    <property type="evidence" value="ECO:0007669"/>
    <property type="project" value="TreeGrafter"/>
</dbReference>
<dbReference type="RefSeq" id="WP_120605980.1">
    <property type="nucleotide sequence ID" value="NZ_RAWE01000146.1"/>
</dbReference>
<sequence>MYEGFDEVVAFAAVANTGSFKAAGVQLGRDASVISRRLSQLESRLGVRLLVRTTRSVSLTEAGTFYFRRIRSVLDKLDQATREVGDFAATPQGELKLSLPVTYGREVIAPLIPDFLLKYPRIHIDAHFLDRMVDIVSEGFDVVIRIGMVGDSSLIARKLGTFRSRLIASPSYVARKGMPASPDELLAHSCLGFTHHPDWPNWVIEMEGEQKTLRPQGPFVANSSESIIVAALKGAGIALAPDWMVAPHLKAGSLVEVLPGWRSVREISVHAVMPPGALVPAKTRVFVDEIGEALRPAMSAASR</sequence>
<keyword evidence="2" id="KW-0805">Transcription regulation</keyword>
<dbReference type="InterPro" id="IPR036388">
    <property type="entry name" value="WH-like_DNA-bd_sf"/>
</dbReference>
<evidence type="ECO:0000259" key="5">
    <source>
        <dbReference type="PROSITE" id="PS50931"/>
    </source>
</evidence>
<proteinExistence type="inferred from homology"/>
<dbReference type="PROSITE" id="PS50931">
    <property type="entry name" value="HTH_LYSR"/>
    <property type="match status" value="1"/>
</dbReference>
<dbReference type="GO" id="GO:0006351">
    <property type="term" value="P:DNA-templated transcription"/>
    <property type="evidence" value="ECO:0007669"/>
    <property type="project" value="TreeGrafter"/>
</dbReference>
<evidence type="ECO:0000256" key="1">
    <source>
        <dbReference type="ARBA" id="ARBA00009437"/>
    </source>
</evidence>
<evidence type="ECO:0000256" key="3">
    <source>
        <dbReference type="ARBA" id="ARBA00023125"/>
    </source>
</evidence>
<keyword evidence="3" id="KW-0238">DNA-binding</keyword>
<dbReference type="EMBL" id="RAWE01000146">
    <property type="protein sequence ID" value="RKG98313.1"/>
    <property type="molecule type" value="Genomic_DNA"/>
</dbReference>
<gene>
    <name evidence="6" type="ORF">D7X32_29950</name>
</gene>
<evidence type="ECO:0000313" key="7">
    <source>
        <dbReference type="Proteomes" id="UP000268313"/>
    </source>
</evidence>
<comment type="similarity">
    <text evidence="1">Belongs to the LysR transcriptional regulatory family.</text>
</comment>
<dbReference type="Proteomes" id="UP000268313">
    <property type="component" value="Unassembled WGS sequence"/>
</dbReference>
<dbReference type="SUPFAM" id="SSF46785">
    <property type="entry name" value="Winged helix' DNA-binding domain"/>
    <property type="match status" value="1"/>
</dbReference>
<evidence type="ECO:0000313" key="6">
    <source>
        <dbReference type="EMBL" id="RKG98313.1"/>
    </source>
</evidence>
<protein>
    <submittedName>
        <fullName evidence="6">LysR family transcriptional regulator</fullName>
    </submittedName>
</protein>
<dbReference type="GO" id="GO:0003700">
    <property type="term" value="F:DNA-binding transcription factor activity"/>
    <property type="evidence" value="ECO:0007669"/>
    <property type="project" value="InterPro"/>
</dbReference>
<dbReference type="FunFam" id="1.10.10.10:FF:000001">
    <property type="entry name" value="LysR family transcriptional regulator"/>
    <property type="match status" value="1"/>
</dbReference>
<evidence type="ECO:0000256" key="2">
    <source>
        <dbReference type="ARBA" id="ARBA00023015"/>
    </source>
</evidence>
<dbReference type="Gene3D" id="3.40.190.290">
    <property type="match status" value="1"/>
</dbReference>
<dbReference type="InterPro" id="IPR000847">
    <property type="entry name" value="LysR_HTH_N"/>
</dbReference>
<dbReference type="PANTHER" id="PTHR30537:SF5">
    <property type="entry name" value="HTH-TYPE TRANSCRIPTIONAL ACTIVATOR TTDR-RELATED"/>
    <property type="match status" value="1"/>
</dbReference>